<dbReference type="Proteomes" id="UP000037460">
    <property type="component" value="Unassembled WGS sequence"/>
</dbReference>
<evidence type="ECO:0000256" key="1">
    <source>
        <dbReference type="ARBA" id="ARBA00022737"/>
    </source>
</evidence>
<organism evidence="4 5">
    <name type="scientific">Chrysochromulina tobinii</name>
    <dbReference type="NCBI Taxonomy" id="1460289"/>
    <lineage>
        <taxon>Eukaryota</taxon>
        <taxon>Haptista</taxon>
        <taxon>Haptophyta</taxon>
        <taxon>Prymnesiophyceae</taxon>
        <taxon>Prymnesiales</taxon>
        <taxon>Chrysochromulinaceae</taxon>
        <taxon>Chrysochromulina</taxon>
    </lineage>
</organism>
<gene>
    <name evidence="4" type="ORF">Ctob_007183</name>
</gene>
<dbReference type="InterPro" id="IPR002048">
    <property type="entry name" value="EF_hand_dom"/>
</dbReference>
<keyword evidence="5" id="KW-1185">Reference proteome</keyword>
<evidence type="ECO:0000313" key="5">
    <source>
        <dbReference type="Proteomes" id="UP000037460"/>
    </source>
</evidence>
<dbReference type="Gene3D" id="1.10.238.10">
    <property type="entry name" value="EF-hand"/>
    <property type="match status" value="2"/>
</dbReference>
<dbReference type="InterPro" id="IPR018247">
    <property type="entry name" value="EF_Hand_1_Ca_BS"/>
</dbReference>
<reference evidence="5" key="1">
    <citation type="journal article" date="2015" name="PLoS Genet.">
        <title>Genome Sequence and Transcriptome Analyses of Chrysochromulina tobin: Metabolic Tools for Enhanced Algal Fitness in the Prominent Order Prymnesiales (Haptophyceae).</title>
        <authorList>
            <person name="Hovde B.T."/>
            <person name="Deodato C.R."/>
            <person name="Hunsperger H.M."/>
            <person name="Ryken S.A."/>
            <person name="Yost W."/>
            <person name="Jha R.K."/>
            <person name="Patterson J."/>
            <person name="Monnat R.J. Jr."/>
            <person name="Barlow S.B."/>
            <person name="Starkenburg S.R."/>
            <person name="Cattolico R.A."/>
        </authorList>
    </citation>
    <scope>NUCLEOTIDE SEQUENCE</scope>
    <source>
        <strain evidence="5">CCMP291</strain>
    </source>
</reference>
<dbReference type="Pfam" id="PF13499">
    <property type="entry name" value="EF-hand_7"/>
    <property type="match status" value="1"/>
</dbReference>
<dbReference type="EMBL" id="JWZX01001491">
    <property type="protein sequence ID" value="KOO33544.1"/>
    <property type="molecule type" value="Genomic_DNA"/>
</dbReference>
<keyword evidence="1" id="KW-0677">Repeat</keyword>
<dbReference type="SMART" id="SM00054">
    <property type="entry name" value="EFh"/>
    <property type="match status" value="4"/>
</dbReference>
<dbReference type="PROSITE" id="PS00018">
    <property type="entry name" value="EF_HAND_1"/>
    <property type="match status" value="2"/>
</dbReference>
<feature type="domain" description="EF-hand" evidence="3">
    <location>
        <begin position="21"/>
        <end position="47"/>
    </location>
</feature>
<dbReference type="AlphaFoldDB" id="A0A0M0K421"/>
<dbReference type="SUPFAM" id="SSF47473">
    <property type="entry name" value="EF-hand"/>
    <property type="match status" value="1"/>
</dbReference>
<feature type="domain" description="EF-hand" evidence="3">
    <location>
        <begin position="49"/>
        <end position="84"/>
    </location>
</feature>
<dbReference type="PANTHER" id="PTHR23050">
    <property type="entry name" value="CALCIUM BINDING PROTEIN"/>
    <property type="match status" value="1"/>
</dbReference>
<dbReference type="InterPro" id="IPR011992">
    <property type="entry name" value="EF-hand-dom_pair"/>
</dbReference>
<evidence type="ECO:0000259" key="3">
    <source>
        <dbReference type="PROSITE" id="PS50222"/>
    </source>
</evidence>
<keyword evidence="2" id="KW-0106">Calcium</keyword>
<name>A0A0M0K421_9EUKA</name>
<proteinExistence type="predicted"/>
<dbReference type="Pfam" id="PF13202">
    <property type="entry name" value="EF-hand_5"/>
    <property type="match status" value="1"/>
</dbReference>
<dbReference type="PROSITE" id="PS50222">
    <property type="entry name" value="EF_HAND_2"/>
    <property type="match status" value="3"/>
</dbReference>
<sequence length="178" mass="20178">MSTRTTAAQAAHRTTLDAIRFAEVDVNGDGRLDFDEFLALQPSALRKEHTVAEFRSWFAAVDTDSSGTISLTEWFLWVLGKEAARTAHRQKQDPIRAIFAKYDEDSTGFLDAAAFQLACRDLGFMMPAREIFRALDTDQSGKLAYSKIIAQMEALAPRQTEAMDKWIRYIDELRLYCV</sequence>
<dbReference type="InterPro" id="IPR050145">
    <property type="entry name" value="Centrin_CML-like"/>
</dbReference>
<comment type="caution">
    <text evidence="4">The sequence shown here is derived from an EMBL/GenBank/DDBJ whole genome shotgun (WGS) entry which is preliminary data.</text>
</comment>
<evidence type="ECO:0000313" key="4">
    <source>
        <dbReference type="EMBL" id="KOO33544.1"/>
    </source>
</evidence>
<protein>
    <submittedName>
        <fullName evidence="4">Calmodulin</fullName>
    </submittedName>
</protein>
<dbReference type="GO" id="GO:0005509">
    <property type="term" value="F:calcium ion binding"/>
    <property type="evidence" value="ECO:0007669"/>
    <property type="project" value="InterPro"/>
</dbReference>
<evidence type="ECO:0000256" key="2">
    <source>
        <dbReference type="ARBA" id="ARBA00022837"/>
    </source>
</evidence>
<accession>A0A0M0K421</accession>
<feature type="domain" description="EF-hand" evidence="3">
    <location>
        <begin position="90"/>
        <end position="125"/>
    </location>
</feature>
<dbReference type="OrthoDB" id="10263155at2759"/>
<dbReference type="CDD" id="cd00051">
    <property type="entry name" value="EFh"/>
    <property type="match status" value="1"/>
</dbReference>